<keyword evidence="3" id="KW-1185">Reference proteome</keyword>
<gene>
    <name evidence="2" type="ORF">F3Y22_tig00112530pilonHSYRG00262</name>
</gene>
<organism evidence="2 3">
    <name type="scientific">Hibiscus syriacus</name>
    <name type="common">Rose of Sharon</name>
    <dbReference type="NCBI Taxonomy" id="106335"/>
    <lineage>
        <taxon>Eukaryota</taxon>
        <taxon>Viridiplantae</taxon>
        <taxon>Streptophyta</taxon>
        <taxon>Embryophyta</taxon>
        <taxon>Tracheophyta</taxon>
        <taxon>Spermatophyta</taxon>
        <taxon>Magnoliopsida</taxon>
        <taxon>eudicotyledons</taxon>
        <taxon>Gunneridae</taxon>
        <taxon>Pentapetalae</taxon>
        <taxon>rosids</taxon>
        <taxon>malvids</taxon>
        <taxon>Malvales</taxon>
        <taxon>Malvaceae</taxon>
        <taxon>Malvoideae</taxon>
        <taxon>Hibiscus</taxon>
    </lineage>
</organism>
<evidence type="ECO:0000313" key="2">
    <source>
        <dbReference type="EMBL" id="KAE8665759.1"/>
    </source>
</evidence>
<accession>A0A6A2Y1Y2</accession>
<feature type="region of interest" description="Disordered" evidence="1">
    <location>
        <begin position="30"/>
        <end position="69"/>
    </location>
</feature>
<evidence type="ECO:0000313" key="3">
    <source>
        <dbReference type="Proteomes" id="UP000436088"/>
    </source>
</evidence>
<reference evidence="2" key="1">
    <citation type="submission" date="2019-09" db="EMBL/GenBank/DDBJ databases">
        <title>Draft genome information of white flower Hibiscus syriacus.</title>
        <authorList>
            <person name="Kim Y.-M."/>
        </authorList>
    </citation>
    <scope>NUCLEOTIDE SEQUENCE [LARGE SCALE GENOMIC DNA]</scope>
    <source>
        <strain evidence="2">YM2019G1</strain>
    </source>
</reference>
<proteinExistence type="predicted"/>
<protein>
    <submittedName>
        <fullName evidence="2">Uncharacterized protein</fullName>
    </submittedName>
</protein>
<dbReference type="AlphaFoldDB" id="A0A6A2Y1Y2"/>
<name>A0A6A2Y1Y2_HIBSY</name>
<feature type="compositionally biased region" description="Basic residues" evidence="1">
    <location>
        <begin position="57"/>
        <end position="69"/>
    </location>
</feature>
<dbReference type="EMBL" id="VEPZ02001607">
    <property type="protein sequence ID" value="KAE8665759.1"/>
    <property type="molecule type" value="Genomic_DNA"/>
</dbReference>
<evidence type="ECO:0000256" key="1">
    <source>
        <dbReference type="SAM" id="MobiDB-lite"/>
    </source>
</evidence>
<dbReference type="Proteomes" id="UP000436088">
    <property type="component" value="Unassembled WGS sequence"/>
</dbReference>
<sequence length="131" mass="14995">MRRFTRFVSRSGSREEADFAIATVTAQSLQGRPHKLPGLGSKAYGGQHQTQSSRLQRVGRRRSRRPSGLHHHSHFMWFPECINRIPITENTPMYRRIHLGSICHHRLIVGALSPFSVQKLCLAWTKAVSLR</sequence>
<comment type="caution">
    <text evidence="2">The sequence shown here is derived from an EMBL/GenBank/DDBJ whole genome shotgun (WGS) entry which is preliminary data.</text>
</comment>